<dbReference type="GO" id="GO:0009927">
    <property type="term" value="F:histidine phosphotransfer kinase activity"/>
    <property type="evidence" value="ECO:0007669"/>
    <property type="project" value="TreeGrafter"/>
</dbReference>
<feature type="domain" description="PAS" evidence="14">
    <location>
        <begin position="35"/>
        <end position="110"/>
    </location>
</feature>
<dbReference type="CDD" id="cd00082">
    <property type="entry name" value="HisKA"/>
    <property type="match status" value="1"/>
</dbReference>
<keyword evidence="9" id="KW-0902">Two-component regulatory system</keyword>
<dbReference type="InterPro" id="IPR000014">
    <property type="entry name" value="PAS"/>
</dbReference>
<reference evidence="17" key="1">
    <citation type="submission" date="2020-02" db="EMBL/GenBank/DDBJ databases">
        <title>Genomic and physiological characterization of two novel Nitrospinaceae genera.</title>
        <authorList>
            <person name="Mueller A.J."/>
            <person name="Jung M.-Y."/>
            <person name="Strachan C.R."/>
            <person name="Herbold C.W."/>
            <person name="Kirkegaard R.H."/>
            <person name="Daims H."/>
        </authorList>
    </citation>
    <scope>NUCLEOTIDE SEQUENCE [LARGE SCALE GENOMIC DNA]</scope>
</reference>
<dbReference type="FunFam" id="1.10.287.130:FF:000038">
    <property type="entry name" value="Sensory transduction histidine kinase"/>
    <property type="match status" value="1"/>
</dbReference>
<comment type="catalytic activity">
    <reaction evidence="1">
        <text>ATP + protein L-histidine = ADP + protein N-phospho-L-histidine.</text>
        <dbReference type="EC" id="2.7.13.3"/>
    </reaction>
</comment>
<dbReference type="InterPro" id="IPR035965">
    <property type="entry name" value="PAS-like_dom_sf"/>
</dbReference>
<dbReference type="CDD" id="cd00130">
    <property type="entry name" value="PAS"/>
    <property type="match status" value="1"/>
</dbReference>
<dbReference type="SMART" id="SM00448">
    <property type="entry name" value="REC"/>
    <property type="match status" value="1"/>
</dbReference>
<dbReference type="EMBL" id="CP048620">
    <property type="protein sequence ID" value="QPJ66682.1"/>
    <property type="molecule type" value="Genomic_DNA"/>
</dbReference>
<evidence type="ECO:0000259" key="13">
    <source>
        <dbReference type="PROSITE" id="PS50110"/>
    </source>
</evidence>
<dbReference type="SMART" id="SM00065">
    <property type="entry name" value="GAF"/>
    <property type="match status" value="1"/>
</dbReference>
<dbReference type="Gene3D" id="3.40.50.2300">
    <property type="match status" value="1"/>
</dbReference>
<dbReference type="SUPFAM" id="SSF47384">
    <property type="entry name" value="Homodimeric domain of signal transducing histidine kinase"/>
    <property type="match status" value="1"/>
</dbReference>
<feature type="domain" description="PAC" evidence="15">
    <location>
        <begin position="114"/>
        <end position="165"/>
    </location>
</feature>
<dbReference type="CDD" id="cd16922">
    <property type="entry name" value="HATPase_EvgS-ArcB-TorS-like"/>
    <property type="match status" value="1"/>
</dbReference>
<accession>A0A7T0C5B0</accession>
<dbReference type="PROSITE" id="PS50110">
    <property type="entry name" value="RESPONSE_REGULATORY"/>
    <property type="match status" value="1"/>
</dbReference>
<evidence type="ECO:0000256" key="8">
    <source>
        <dbReference type="ARBA" id="ARBA00022840"/>
    </source>
</evidence>
<evidence type="ECO:0000313" key="17">
    <source>
        <dbReference type="Proteomes" id="UP000594464"/>
    </source>
</evidence>
<evidence type="ECO:0000256" key="4">
    <source>
        <dbReference type="ARBA" id="ARBA00022553"/>
    </source>
</evidence>
<dbReference type="PANTHER" id="PTHR43047">
    <property type="entry name" value="TWO-COMPONENT HISTIDINE PROTEIN KINASE"/>
    <property type="match status" value="1"/>
</dbReference>
<dbReference type="InterPro" id="IPR001789">
    <property type="entry name" value="Sig_transdc_resp-reg_receiver"/>
</dbReference>
<dbReference type="EC" id="2.7.13.3" evidence="3"/>
<dbReference type="InterPro" id="IPR004358">
    <property type="entry name" value="Sig_transdc_His_kin-like_C"/>
</dbReference>
<keyword evidence="5" id="KW-0808">Transferase</keyword>
<evidence type="ECO:0000256" key="9">
    <source>
        <dbReference type="ARBA" id="ARBA00023012"/>
    </source>
</evidence>
<dbReference type="PANTHER" id="PTHR43047:SF72">
    <property type="entry name" value="OSMOSENSING HISTIDINE PROTEIN KINASE SLN1"/>
    <property type="match status" value="1"/>
</dbReference>
<dbReference type="PROSITE" id="PS50112">
    <property type="entry name" value="PAS"/>
    <property type="match status" value="1"/>
</dbReference>
<evidence type="ECO:0000256" key="11">
    <source>
        <dbReference type="PROSITE-ProRule" id="PRU00169"/>
    </source>
</evidence>
<dbReference type="NCBIfam" id="TIGR00229">
    <property type="entry name" value="sensory_box"/>
    <property type="match status" value="1"/>
</dbReference>
<keyword evidence="4 11" id="KW-0597">Phosphoprotein</keyword>
<keyword evidence="10" id="KW-0472">Membrane</keyword>
<dbReference type="Pfam" id="PF13426">
    <property type="entry name" value="PAS_9"/>
    <property type="match status" value="1"/>
</dbReference>
<dbReference type="InterPro" id="IPR000700">
    <property type="entry name" value="PAS-assoc_C"/>
</dbReference>
<evidence type="ECO:0000256" key="6">
    <source>
        <dbReference type="ARBA" id="ARBA00022741"/>
    </source>
</evidence>
<feature type="modified residue" description="4-aspartylphosphate" evidence="11">
    <location>
        <position position="654"/>
    </location>
</feature>
<proteinExistence type="predicted"/>
<dbReference type="SMART" id="SM00387">
    <property type="entry name" value="HATPase_c"/>
    <property type="match status" value="1"/>
</dbReference>
<gene>
    <name evidence="16" type="ORF">G3M78_15245</name>
</gene>
<dbReference type="InterPro" id="IPR003018">
    <property type="entry name" value="GAF"/>
</dbReference>
<sequence>MDDPKLLKSQINSLKRLLEVQEETVLEQMDQLDKALRRNKLILNSAGEGIYGLDVQGNTTFVNPAGARMVGYTPEEMIGKPQHALIHHTFPDGTPYPREQCNIYLAFKTGKTCQENKEVFWRKDGSCFPVEYVSTPIYEGAKIVGAVVTFKDISERKETEIRLQRETDIISLLQTIGDKANKDLPVKEVLIYAMEQICGLMGWTVGHVYLLSSPDSEILEPTGYWYSPDLSRYAEFKRVTDSTTFQPGMGLPGRVMESKKVAWISNVQMDDNFPRNKRSNNLLVKGGFALPILIQREVAGVLEFFSEEIFQPESSDRDRVFQDALSQIGTQLGRVLERQRSQEETLRAKEIAESANQAKTNFLSNMSHEIRTPLNAILGYTQILRKNESLDAETRDALKTIQSSGSNLLNLINEILDLSKIEAGKVELHPVDFDLYELIDGLSRMFELRCSEKAIEWIVSGVNQSCIVYGDEGKIRQVLVNLIGNAVKFTDSGKVELKITTLGGDEYQFDVTDTGQGIPKNHQQVIFEPFRQEDEGIKKGGTGLGLAISQKQLQLMGADLDLESELGKGSRFYFKIHLPQSSKTELEKAEDFDNAVRLSAGCHVKALVVDDIKENRDVLRLFLEHIGVEVSCAENGLEGLEAVRKDPPDIIFMDMRMPVMDGEEAINKIVEEHGRDRFKIAVITASIFGFQEGKFKDLPFDDFLSKPFRDEQIFSCLKKLLNVDFEYKDESELESPAECFDLSDISLPEDLLNRLKIAAETYSITELEKGLAELPPETEGVDQLKTKIDGLLKSYNMAGILELLQDVSHSS</sequence>
<evidence type="ECO:0000259" key="14">
    <source>
        <dbReference type="PROSITE" id="PS50112"/>
    </source>
</evidence>
<evidence type="ECO:0000256" key="1">
    <source>
        <dbReference type="ARBA" id="ARBA00000085"/>
    </source>
</evidence>
<dbReference type="SUPFAM" id="SSF55785">
    <property type="entry name" value="PYP-like sensor domain (PAS domain)"/>
    <property type="match status" value="1"/>
</dbReference>
<dbReference type="InterPro" id="IPR029016">
    <property type="entry name" value="GAF-like_dom_sf"/>
</dbReference>
<keyword evidence="6" id="KW-0547">Nucleotide-binding</keyword>
<dbReference type="GO" id="GO:0005524">
    <property type="term" value="F:ATP binding"/>
    <property type="evidence" value="ECO:0007669"/>
    <property type="project" value="UniProtKB-KW"/>
</dbReference>
<dbReference type="Gene3D" id="1.10.287.130">
    <property type="match status" value="1"/>
</dbReference>
<dbReference type="InterPro" id="IPR003594">
    <property type="entry name" value="HATPase_dom"/>
</dbReference>
<dbReference type="GO" id="GO:0005886">
    <property type="term" value="C:plasma membrane"/>
    <property type="evidence" value="ECO:0007669"/>
    <property type="project" value="TreeGrafter"/>
</dbReference>
<dbReference type="SMART" id="SM00388">
    <property type="entry name" value="HisKA"/>
    <property type="match status" value="1"/>
</dbReference>
<dbReference type="CDD" id="cd17546">
    <property type="entry name" value="REC_hyHK_CKI1_RcsC-like"/>
    <property type="match status" value="1"/>
</dbReference>
<dbReference type="InterPro" id="IPR011006">
    <property type="entry name" value="CheY-like_superfamily"/>
</dbReference>
<evidence type="ECO:0000256" key="7">
    <source>
        <dbReference type="ARBA" id="ARBA00022777"/>
    </source>
</evidence>
<dbReference type="PROSITE" id="PS50113">
    <property type="entry name" value="PAC"/>
    <property type="match status" value="1"/>
</dbReference>
<evidence type="ECO:0000256" key="5">
    <source>
        <dbReference type="ARBA" id="ARBA00022679"/>
    </source>
</evidence>
<dbReference type="InterPro" id="IPR005467">
    <property type="entry name" value="His_kinase_dom"/>
</dbReference>
<name>A0A7T0C5B0_9BACT</name>
<evidence type="ECO:0000256" key="10">
    <source>
        <dbReference type="ARBA" id="ARBA00023136"/>
    </source>
</evidence>
<dbReference type="Pfam" id="PF00072">
    <property type="entry name" value="Response_reg"/>
    <property type="match status" value="1"/>
</dbReference>
<dbReference type="SUPFAM" id="SSF52172">
    <property type="entry name" value="CheY-like"/>
    <property type="match status" value="1"/>
</dbReference>
<comment type="subcellular location">
    <subcellularLocation>
        <location evidence="2">Membrane</location>
    </subcellularLocation>
</comment>
<dbReference type="SMART" id="SM00091">
    <property type="entry name" value="PAS"/>
    <property type="match status" value="1"/>
</dbReference>
<keyword evidence="7" id="KW-0418">Kinase</keyword>
<dbReference type="InterPro" id="IPR036890">
    <property type="entry name" value="HATPase_C_sf"/>
</dbReference>
<feature type="domain" description="Histidine kinase" evidence="12">
    <location>
        <begin position="365"/>
        <end position="580"/>
    </location>
</feature>
<dbReference type="GO" id="GO:0000155">
    <property type="term" value="F:phosphorelay sensor kinase activity"/>
    <property type="evidence" value="ECO:0007669"/>
    <property type="project" value="InterPro"/>
</dbReference>
<dbReference type="SUPFAM" id="SSF55781">
    <property type="entry name" value="GAF domain-like"/>
    <property type="match status" value="1"/>
</dbReference>
<dbReference type="KEGG" id="nva:G3M78_15245"/>
<feature type="domain" description="Response regulatory" evidence="13">
    <location>
        <begin position="605"/>
        <end position="721"/>
    </location>
</feature>
<protein>
    <recommendedName>
        <fullName evidence="3">histidine kinase</fullName>
        <ecNumber evidence="3">2.7.13.3</ecNumber>
    </recommendedName>
</protein>
<dbReference type="InterPro" id="IPR036097">
    <property type="entry name" value="HisK_dim/P_sf"/>
</dbReference>
<dbReference type="PRINTS" id="PR00344">
    <property type="entry name" value="BCTRLSENSOR"/>
</dbReference>
<evidence type="ECO:0000256" key="2">
    <source>
        <dbReference type="ARBA" id="ARBA00004370"/>
    </source>
</evidence>
<dbReference type="InterPro" id="IPR003661">
    <property type="entry name" value="HisK_dim/P_dom"/>
</dbReference>
<keyword evidence="8" id="KW-0067">ATP-binding</keyword>
<dbReference type="Pfam" id="PF00512">
    <property type="entry name" value="HisKA"/>
    <property type="match status" value="1"/>
</dbReference>
<dbReference type="PROSITE" id="PS50109">
    <property type="entry name" value="HIS_KIN"/>
    <property type="match status" value="1"/>
</dbReference>
<dbReference type="AlphaFoldDB" id="A0A7T0C5B0"/>
<evidence type="ECO:0000256" key="3">
    <source>
        <dbReference type="ARBA" id="ARBA00012438"/>
    </source>
</evidence>
<dbReference type="Gene3D" id="3.30.450.40">
    <property type="match status" value="1"/>
</dbReference>
<dbReference type="Proteomes" id="UP000594464">
    <property type="component" value="Chromosome"/>
</dbReference>
<evidence type="ECO:0000313" key="16">
    <source>
        <dbReference type="EMBL" id="QPJ66682.1"/>
    </source>
</evidence>
<dbReference type="Gene3D" id="3.30.450.20">
    <property type="entry name" value="PAS domain"/>
    <property type="match status" value="1"/>
</dbReference>
<organism evidence="16 17">
    <name type="scientific">Candidatus Nitrohelix vancouverensis</name>
    <dbReference type="NCBI Taxonomy" id="2705534"/>
    <lineage>
        <taxon>Bacteria</taxon>
        <taxon>Pseudomonadati</taxon>
        <taxon>Nitrospinota/Tectimicrobiota group</taxon>
        <taxon>Nitrospinota</taxon>
        <taxon>Nitrospinia</taxon>
        <taxon>Nitrospinales</taxon>
        <taxon>Nitrospinaceae</taxon>
        <taxon>Candidatus Nitrohelix</taxon>
    </lineage>
</organism>
<evidence type="ECO:0000259" key="15">
    <source>
        <dbReference type="PROSITE" id="PS50113"/>
    </source>
</evidence>
<dbReference type="Gene3D" id="3.30.565.10">
    <property type="entry name" value="Histidine kinase-like ATPase, C-terminal domain"/>
    <property type="match status" value="1"/>
</dbReference>
<dbReference type="SUPFAM" id="SSF55874">
    <property type="entry name" value="ATPase domain of HSP90 chaperone/DNA topoisomerase II/histidine kinase"/>
    <property type="match status" value="1"/>
</dbReference>
<dbReference type="Pfam" id="PF02518">
    <property type="entry name" value="HATPase_c"/>
    <property type="match status" value="1"/>
</dbReference>
<evidence type="ECO:0000259" key="12">
    <source>
        <dbReference type="PROSITE" id="PS50109"/>
    </source>
</evidence>